<dbReference type="EMBL" id="JBHUOX010000027">
    <property type="protein sequence ID" value="MFD3003333.1"/>
    <property type="molecule type" value="Genomic_DNA"/>
</dbReference>
<accession>A0ABW6C5V6</accession>
<protein>
    <submittedName>
        <fullName evidence="1">Uncharacterized protein</fullName>
    </submittedName>
</protein>
<evidence type="ECO:0000313" key="2">
    <source>
        <dbReference type="Proteomes" id="UP001597641"/>
    </source>
</evidence>
<evidence type="ECO:0000313" key="1">
    <source>
        <dbReference type="EMBL" id="MFD3003333.1"/>
    </source>
</evidence>
<gene>
    <name evidence="1" type="ORF">ACFS7Z_23435</name>
</gene>
<comment type="caution">
    <text evidence="1">The sequence shown here is derived from an EMBL/GenBank/DDBJ whole genome shotgun (WGS) entry which is preliminary data.</text>
</comment>
<proteinExistence type="predicted"/>
<keyword evidence="2" id="KW-1185">Reference proteome</keyword>
<organism evidence="1 2">
    <name type="scientific">Pontibacter toksunensis</name>
    <dbReference type="NCBI Taxonomy" id="1332631"/>
    <lineage>
        <taxon>Bacteria</taxon>
        <taxon>Pseudomonadati</taxon>
        <taxon>Bacteroidota</taxon>
        <taxon>Cytophagia</taxon>
        <taxon>Cytophagales</taxon>
        <taxon>Hymenobacteraceae</taxon>
        <taxon>Pontibacter</taxon>
    </lineage>
</organism>
<reference evidence="2" key="1">
    <citation type="journal article" date="2019" name="Int. J. Syst. Evol. Microbiol.">
        <title>The Global Catalogue of Microorganisms (GCM) 10K type strain sequencing project: providing services to taxonomists for standard genome sequencing and annotation.</title>
        <authorList>
            <consortium name="The Broad Institute Genomics Platform"/>
            <consortium name="The Broad Institute Genome Sequencing Center for Infectious Disease"/>
            <person name="Wu L."/>
            <person name="Ma J."/>
        </authorList>
    </citation>
    <scope>NUCLEOTIDE SEQUENCE [LARGE SCALE GENOMIC DNA]</scope>
    <source>
        <strain evidence="2">KCTC 23984</strain>
    </source>
</reference>
<dbReference type="Proteomes" id="UP001597641">
    <property type="component" value="Unassembled WGS sequence"/>
</dbReference>
<sequence length="51" mass="6134">MTNCSLPAVLLLFHRLAWLEKNHQMLGQLLQHLVAKRRRKMKNMLLMLQHK</sequence>
<name>A0ABW6C5V6_9BACT</name>